<dbReference type="AlphaFoldDB" id="A0A819WMQ4"/>
<reference evidence="6" key="1">
    <citation type="submission" date="2021-02" db="EMBL/GenBank/DDBJ databases">
        <authorList>
            <person name="Nowell W R."/>
        </authorList>
    </citation>
    <scope>NUCLEOTIDE SEQUENCE</scope>
</reference>
<comment type="similarity">
    <text evidence="1">Belongs to the short-chain dehydrogenases/reductases (SDR) family.</text>
</comment>
<keyword evidence="4" id="KW-0732">Signal</keyword>
<dbReference type="InterPro" id="IPR020904">
    <property type="entry name" value="Sc_DH/Rdtase_CS"/>
</dbReference>
<dbReference type="SUPFAM" id="SSF51735">
    <property type="entry name" value="NAD(P)-binding Rossmann-fold domains"/>
    <property type="match status" value="1"/>
</dbReference>
<dbReference type="PANTHER" id="PTHR48107">
    <property type="entry name" value="NADPH-DEPENDENT ALDEHYDE REDUCTASE-LIKE PROTEIN, CHLOROPLASTIC-RELATED"/>
    <property type="match status" value="1"/>
</dbReference>
<gene>
    <name evidence="5" type="ORF">JYZ213_LOCUS17985</name>
    <name evidence="6" type="ORF">OXD698_LOCUS36756</name>
</gene>
<dbReference type="Proteomes" id="UP000663845">
    <property type="component" value="Unassembled WGS sequence"/>
</dbReference>
<evidence type="ECO:0000256" key="4">
    <source>
        <dbReference type="SAM" id="SignalP"/>
    </source>
</evidence>
<dbReference type="Proteomes" id="UP000663844">
    <property type="component" value="Unassembled WGS sequence"/>
</dbReference>
<sequence length="359" mass="39131">MNTHIVWLFISISCINVFFIVQQGLSAAAIDDPTEETTSTEMTSTTSETDIVEQELFLGNFTGSCCLKRDPLEAGAQPPFESDEQDYPGLESKMNPRPDFGYKSYHGSDKLKGKVAIITGGDSGIGRAVALAYAREGASVVISYLNETEDAEEIQTILQGEGHECLLIPGDITDEAHCKKIIDQTIEKFERIDILVNNAAYQGKELENSIEDMSHDRVLYTFQTNIISMFDLTRYAIPHMSRGSSIINVASIQAYSPSAGILDYATTKAAIVAFTKGLAEKMLEKGIRVNCVAPGPVWTPLIVTSYSKEKSSQFGANSPMKRPAQPRELAPAFVFLANGKESTYITGEILSVTGGRITA</sequence>
<organism evidence="6 7">
    <name type="scientific">Adineta steineri</name>
    <dbReference type="NCBI Taxonomy" id="433720"/>
    <lineage>
        <taxon>Eukaryota</taxon>
        <taxon>Metazoa</taxon>
        <taxon>Spiralia</taxon>
        <taxon>Gnathifera</taxon>
        <taxon>Rotifera</taxon>
        <taxon>Eurotatoria</taxon>
        <taxon>Bdelloidea</taxon>
        <taxon>Adinetida</taxon>
        <taxon>Adinetidae</taxon>
        <taxon>Adineta</taxon>
    </lineage>
</organism>
<dbReference type="EMBL" id="CAJNOG010000172">
    <property type="protein sequence ID" value="CAF1038186.1"/>
    <property type="molecule type" value="Genomic_DNA"/>
</dbReference>
<feature type="chain" id="PRO_5036236277" evidence="4">
    <location>
        <begin position="29"/>
        <end position="359"/>
    </location>
</feature>
<evidence type="ECO:0000256" key="1">
    <source>
        <dbReference type="ARBA" id="ARBA00006484"/>
    </source>
</evidence>
<proteinExistence type="inferred from homology"/>
<dbReference type="GO" id="GO:0016614">
    <property type="term" value="F:oxidoreductase activity, acting on CH-OH group of donors"/>
    <property type="evidence" value="ECO:0007669"/>
    <property type="project" value="UniProtKB-ARBA"/>
</dbReference>
<evidence type="ECO:0000313" key="6">
    <source>
        <dbReference type="EMBL" id="CAF4126091.1"/>
    </source>
</evidence>
<dbReference type="Gene3D" id="3.40.50.720">
    <property type="entry name" value="NAD(P)-binding Rossmann-like Domain"/>
    <property type="match status" value="1"/>
</dbReference>
<dbReference type="FunFam" id="3.40.50.720:FF:000084">
    <property type="entry name" value="Short-chain dehydrogenase reductase"/>
    <property type="match status" value="1"/>
</dbReference>
<evidence type="ECO:0000256" key="2">
    <source>
        <dbReference type="ARBA" id="ARBA00023002"/>
    </source>
</evidence>
<dbReference type="InterPro" id="IPR036291">
    <property type="entry name" value="NAD(P)-bd_dom_sf"/>
</dbReference>
<feature type="signal peptide" evidence="4">
    <location>
        <begin position="1"/>
        <end position="28"/>
    </location>
</feature>
<dbReference type="PRINTS" id="PR00081">
    <property type="entry name" value="GDHRDH"/>
</dbReference>
<dbReference type="EMBL" id="CAJOAZ010006178">
    <property type="protein sequence ID" value="CAF4126091.1"/>
    <property type="molecule type" value="Genomic_DNA"/>
</dbReference>
<protein>
    <submittedName>
        <fullName evidence="6">Uncharacterized protein</fullName>
    </submittedName>
</protein>
<feature type="region of interest" description="Disordered" evidence="3">
    <location>
        <begin position="74"/>
        <end position="93"/>
    </location>
</feature>
<dbReference type="PRINTS" id="PR00080">
    <property type="entry name" value="SDRFAMILY"/>
</dbReference>
<evidence type="ECO:0000256" key="3">
    <source>
        <dbReference type="SAM" id="MobiDB-lite"/>
    </source>
</evidence>
<evidence type="ECO:0000313" key="5">
    <source>
        <dbReference type="EMBL" id="CAF1038186.1"/>
    </source>
</evidence>
<name>A0A819WMQ4_9BILA</name>
<dbReference type="PANTHER" id="PTHR48107:SF16">
    <property type="entry name" value="NADPH-DEPENDENT ALDEHYDE REDUCTASE 1, CHLOROPLASTIC"/>
    <property type="match status" value="1"/>
</dbReference>
<dbReference type="Pfam" id="PF13561">
    <property type="entry name" value="adh_short_C2"/>
    <property type="match status" value="1"/>
</dbReference>
<keyword evidence="2" id="KW-0560">Oxidoreductase</keyword>
<dbReference type="PROSITE" id="PS00061">
    <property type="entry name" value="ADH_SHORT"/>
    <property type="match status" value="1"/>
</dbReference>
<dbReference type="InterPro" id="IPR002347">
    <property type="entry name" value="SDR_fam"/>
</dbReference>
<evidence type="ECO:0000313" key="7">
    <source>
        <dbReference type="Proteomes" id="UP000663844"/>
    </source>
</evidence>
<accession>A0A819WMQ4</accession>
<comment type="caution">
    <text evidence="6">The sequence shown here is derived from an EMBL/GenBank/DDBJ whole genome shotgun (WGS) entry which is preliminary data.</text>
</comment>